<feature type="compositionally biased region" description="Low complexity" evidence="1">
    <location>
        <begin position="147"/>
        <end position="158"/>
    </location>
</feature>
<accession>W4KL40</accession>
<dbReference type="RefSeq" id="XP_009540553.1">
    <property type="nucleotide sequence ID" value="XM_009542258.1"/>
</dbReference>
<feature type="region of interest" description="Disordered" evidence="1">
    <location>
        <begin position="1"/>
        <end position="31"/>
    </location>
</feature>
<evidence type="ECO:0000313" key="3">
    <source>
        <dbReference type="EMBL" id="ETW86542.1"/>
    </source>
</evidence>
<dbReference type="Pfam" id="PF25597">
    <property type="entry name" value="SH3_retrovirus"/>
    <property type="match status" value="1"/>
</dbReference>
<proteinExistence type="predicted"/>
<sequence>MIPVAGGGVNIDLFKEPQPDRRTRGQDAPRGYYSDAAYRCYEPRTHRIVKSRDVVFLEDDLPLAPRKLPVAERGENDFHVAQEPPTDTPPPPKASPDNPTIKSPLAQQPPPLVHPPDHPPSEGALGTLKTRPGAAQQAPPEPPEPRTSTQTTAPTQFTLRRSERA</sequence>
<dbReference type="OrthoDB" id="413361at2759"/>
<dbReference type="EMBL" id="KI925454">
    <property type="protein sequence ID" value="ETW86542.1"/>
    <property type="molecule type" value="Genomic_DNA"/>
</dbReference>
<feature type="domain" description="Retroviral polymerase SH3-like" evidence="2">
    <location>
        <begin position="31"/>
        <end position="61"/>
    </location>
</feature>
<feature type="compositionally biased region" description="Basic and acidic residues" evidence="1">
    <location>
        <begin position="69"/>
        <end position="80"/>
    </location>
</feature>
<name>W4KL40_HETIT</name>
<evidence type="ECO:0000259" key="2">
    <source>
        <dbReference type="Pfam" id="PF25597"/>
    </source>
</evidence>
<dbReference type="eggNOG" id="KOG0017">
    <property type="taxonomic scope" value="Eukaryota"/>
</dbReference>
<reference evidence="3 4" key="1">
    <citation type="journal article" date="2012" name="New Phytol.">
        <title>Insight into trade-off between wood decay and parasitism from the genome of a fungal forest pathogen.</title>
        <authorList>
            <person name="Olson A."/>
            <person name="Aerts A."/>
            <person name="Asiegbu F."/>
            <person name="Belbahri L."/>
            <person name="Bouzid O."/>
            <person name="Broberg A."/>
            <person name="Canback B."/>
            <person name="Coutinho P.M."/>
            <person name="Cullen D."/>
            <person name="Dalman K."/>
            <person name="Deflorio G."/>
            <person name="van Diepen L.T."/>
            <person name="Dunand C."/>
            <person name="Duplessis S."/>
            <person name="Durling M."/>
            <person name="Gonthier P."/>
            <person name="Grimwood J."/>
            <person name="Fossdal C.G."/>
            <person name="Hansson D."/>
            <person name="Henrissat B."/>
            <person name="Hietala A."/>
            <person name="Himmelstrand K."/>
            <person name="Hoffmeister D."/>
            <person name="Hogberg N."/>
            <person name="James T.Y."/>
            <person name="Karlsson M."/>
            <person name="Kohler A."/>
            <person name="Kues U."/>
            <person name="Lee Y.H."/>
            <person name="Lin Y.C."/>
            <person name="Lind M."/>
            <person name="Lindquist E."/>
            <person name="Lombard V."/>
            <person name="Lucas S."/>
            <person name="Lunden K."/>
            <person name="Morin E."/>
            <person name="Murat C."/>
            <person name="Park J."/>
            <person name="Raffaello T."/>
            <person name="Rouze P."/>
            <person name="Salamov A."/>
            <person name="Schmutz J."/>
            <person name="Solheim H."/>
            <person name="Stahlberg J."/>
            <person name="Velez H."/>
            <person name="de Vries R.P."/>
            <person name="Wiebenga A."/>
            <person name="Woodward S."/>
            <person name="Yakovlev I."/>
            <person name="Garbelotto M."/>
            <person name="Martin F."/>
            <person name="Grigoriev I.V."/>
            <person name="Stenlid J."/>
        </authorList>
    </citation>
    <scope>NUCLEOTIDE SEQUENCE [LARGE SCALE GENOMIC DNA]</scope>
    <source>
        <strain evidence="3 4">TC 32-1</strain>
    </source>
</reference>
<dbReference type="InterPro" id="IPR057670">
    <property type="entry name" value="SH3_retrovirus"/>
</dbReference>
<evidence type="ECO:0000313" key="4">
    <source>
        <dbReference type="Proteomes" id="UP000030671"/>
    </source>
</evidence>
<dbReference type="GeneID" id="20673938"/>
<keyword evidence="4" id="KW-1185">Reference proteome</keyword>
<feature type="region of interest" description="Disordered" evidence="1">
    <location>
        <begin position="67"/>
        <end position="165"/>
    </location>
</feature>
<dbReference type="KEGG" id="hir:HETIRDRAFT_423716"/>
<dbReference type="AlphaFoldDB" id="W4KL40"/>
<feature type="compositionally biased region" description="Low complexity" evidence="1">
    <location>
        <begin position="95"/>
        <end position="106"/>
    </location>
</feature>
<feature type="compositionally biased region" description="Basic and acidic residues" evidence="1">
    <location>
        <begin position="13"/>
        <end position="27"/>
    </location>
</feature>
<dbReference type="InParanoid" id="W4KL40"/>
<protein>
    <recommendedName>
        <fullName evidence="2">Retroviral polymerase SH3-like domain-containing protein</fullName>
    </recommendedName>
</protein>
<evidence type="ECO:0000256" key="1">
    <source>
        <dbReference type="SAM" id="MobiDB-lite"/>
    </source>
</evidence>
<dbReference type="Proteomes" id="UP000030671">
    <property type="component" value="Unassembled WGS sequence"/>
</dbReference>
<gene>
    <name evidence="3" type="ORF">HETIRDRAFT_423716</name>
</gene>
<organism evidence="3 4">
    <name type="scientific">Heterobasidion irregulare (strain TC 32-1)</name>
    <dbReference type="NCBI Taxonomy" id="747525"/>
    <lineage>
        <taxon>Eukaryota</taxon>
        <taxon>Fungi</taxon>
        <taxon>Dikarya</taxon>
        <taxon>Basidiomycota</taxon>
        <taxon>Agaricomycotina</taxon>
        <taxon>Agaricomycetes</taxon>
        <taxon>Russulales</taxon>
        <taxon>Bondarzewiaceae</taxon>
        <taxon>Heterobasidion</taxon>
        <taxon>Heterobasidion annosum species complex</taxon>
    </lineage>
</organism>
<dbReference type="HOGENOM" id="CLU_1610972_0_0_1"/>